<dbReference type="GO" id="GO:0006313">
    <property type="term" value="P:DNA transposition"/>
    <property type="evidence" value="ECO:0007669"/>
    <property type="project" value="InterPro"/>
</dbReference>
<dbReference type="Gene3D" id="1.10.1750.10">
    <property type="match status" value="1"/>
</dbReference>
<feature type="domain" description="Chromosomal replication initiator DnaA C-terminal" evidence="1">
    <location>
        <begin position="240"/>
        <end position="305"/>
    </location>
</feature>
<dbReference type="GO" id="GO:0043565">
    <property type="term" value="F:sequence-specific DNA binding"/>
    <property type="evidence" value="ECO:0007669"/>
    <property type="project" value="InterPro"/>
</dbReference>
<comment type="caution">
    <text evidence="3">The sequence shown here is derived from an EMBL/GenBank/DDBJ whole genome shotgun (WGS) entry which is preliminary data.</text>
</comment>
<dbReference type="SMART" id="SM01321">
    <property type="entry name" value="Y1_Tnp"/>
    <property type="match status" value="1"/>
</dbReference>
<dbReference type="Pfam" id="PF01797">
    <property type="entry name" value="Y1_Tnp"/>
    <property type="match status" value="1"/>
</dbReference>
<dbReference type="InterPro" id="IPR002686">
    <property type="entry name" value="Transposase_17"/>
</dbReference>
<dbReference type="CDD" id="cd06571">
    <property type="entry name" value="Bac_DnaA_C"/>
    <property type="match status" value="1"/>
</dbReference>
<dbReference type="EMBL" id="JAAYEE010000153">
    <property type="protein sequence ID" value="NLW35632.1"/>
    <property type="molecule type" value="Genomic_DNA"/>
</dbReference>
<accession>A0A971M582</accession>
<organism evidence="3 4">
    <name type="scientific">Syntrophorhabdus aromaticivorans</name>
    <dbReference type="NCBI Taxonomy" id="328301"/>
    <lineage>
        <taxon>Bacteria</taxon>
        <taxon>Pseudomonadati</taxon>
        <taxon>Thermodesulfobacteriota</taxon>
        <taxon>Syntrophorhabdia</taxon>
        <taxon>Syntrophorhabdales</taxon>
        <taxon>Syntrophorhabdaceae</taxon>
        <taxon>Syntrophorhabdus</taxon>
    </lineage>
</organism>
<dbReference type="SMART" id="SM00760">
    <property type="entry name" value="Bac_DnaA_C"/>
    <property type="match status" value="1"/>
</dbReference>
<dbReference type="Proteomes" id="UP000777265">
    <property type="component" value="Unassembled WGS sequence"/>
</dbReference>
<dbReference type="PANTHER" id="PTHR34322:SF2">
    <property type="entry name" value="TRANSPOSASE IS200-LIKE DOMAIN-CONTAINING PROTEIN"/>
    <property type="match status" value="1"/>
</dbReference>
<dbReference type="InterPro" id="IPR036515">
    <property type="entry name" value="Transposase_17_sf"/>
</dbReference>
<dbReference type="GO" id="GO:0005524">
    <property type="term" value="F:ATP binding"/>
    <property type="evidence" value="ECO:0007669"/>
    <property type="project" value="InterPro"/>
</dbReference>
<evidence type="ECO:0000313" key="4">
    <source>
        <dbReference type="Proteomes" id="UP000777265"/>
    </source>
</evidence>
<dbReference type="InterPro" id="IPR010921">
    <property type="entry name" value="Trp_repressor/repl_initiator"/>
</dbReference>
<dbReference type="Gene3D" id="3.30.70.1290">
    <property type="entry name" value="Transposase IS200-like"/>
    <property type="match status" value="1"/>
</dbReference>
<evidence type="ECO:0000259" key="1">
    <source>
        <dbReference type="SMART" id="SM00760"/>
    </source>
</evidence>
<reference evidence="3" key="1">
    <citation type="journal article" date="2020" name="Biotechnol. Biofuels">
        <title>New insights from the biogas microbiome by comprehensive genome-resolved metagenomics of nearly 1600 species originating from multiple anaerobic digesters.</title>
        <authorList>
            <person name="Campanaro S."/>
            <person name="Treu L."/>
            <person name="Rodriguez-R L.M."/>
            <person name="Kovalovszki A."/>
            <person name="Ziels R.M."/>
            <person name="Maus I."/>
            <person name="Zhu X."/>
            <person name="Kougias P.G."/>
            <person name="Basile A."/>
            <person name="Luo G."/>
            <person name="Schluter A."/>
            <person name="Konstantinidis K.T."/>
            <person name="Angelidaki I."/>
        </authorList>
    </citation>
    <scope>NUCLEOTIDE SEQUENCE</scope>
    <source>
        <strain evidence="3">AS06rmzACSIP_7</strain>
    </source>
</reference>
<feature type="domain" description="Transposase IS200-like" evidence="2">
    <location>
        <begin position="9"/>
        <end position="123"/>
    </location>
</feature>
<dbReference type="GO" id="GO:0006270">
    <property type="term" value="P:DNA replication initiation"/>
    <property type="evidence" value="ECO:0007669"/>
    <property type="project" value="InterPro"/>
</dbReference>
<reference evidence="3" key="2">
    <citation type="submission" date="2020-01" db="EMBL/GenBank/DDBJ databases">
        <authorList>
            <person name="Campanaro S."/>
        </authorList>
    </citation>
    <scope>NUCLEOTIDE SEQUENCE</scope>
    <source>
        <strain evidence="3">AS06rmzACSIP_7</strain>
    </source>
</reference>
<dbReference type="GO" id="GO:0006275">
    <property type="term" value="P:regulation of DNA replication"/>
    <property type="evidence" value="ECO:0007669"/>
    <property type="project" value="InterPro"/>
</dbReference>
<dbReference type="SUPFAM" id="SSF143422">
    <property type="entry name" value="Transposase IS200-like"/>
    <property type="match status" value="1"/>
</dbReference>
<dbReference type="AlphaFoldDB" id="A0A971M582"/>
<dbReference type="GO" id="GO:0004803">
    <property type="term" value="F:transposase activity"/>
    <property type="evidence" value="ECO:0007669"/>
    <property type="project" value="InterPro"/>
</dbReference>
<evidence type="ECO:0008006" key="5">
    <source>
        <dbReference type="Google" id="ProtNLM"/>
    </source>
</evidence>
<evidence type="ECO:0000313" key="3">
    <source>
        <dbReference type="EMBL" id="NLW35632.1"/>
    </source>
</evidence>
<gene>
    <name evidence="3" type="ORF">GXY80_09165</name>
</gene>
<sequence length="331" mass="38483">MARPLRIQYENAVYHVTCRGNDRQDIFADDHDRLRFLSLLQRSSQVYQVSVVAFVLMRNHFHLLVRTPLANLQEFMRHFNISYTSAFNRRHGRSGHLYQGRYKSFLIDADSYLLEVSRYIHLNPVRVGGMSSPEEQKRHLEGYPWSSYPDYTGRRVRHPFLETGEVLDLFHDDRKRAKRAYRSFVEKALTSSLPSPLEKGRGHGIVGEKGFLEKVRTALAPSGGSRREVPQKRRLAGKTEPERILHTVASSYKLSEEEILKKSFRGEARQILMEMLYRHGGMNNREIGEMLGVDYSTVSVGRKRLADRMEHDRKLRRRVGELEDLIVNGLD</sequence>
<dbReference type="PANTHER" id="PTHR34322">
    <property type="entry name" value="TRANSPOSASE, Y1_TNP DOMAIN-CONTAINING"/>
    <property type="match status" value="1"/>
</dbReference>
<dbReference type="InterPro" id="IPR013159">
    <property type="entry name" value="DnaA_C"/>
</dbReference>
<protein>
    <recommendedName>
        <fullName evidence="5">Transposase IS200-like domain-containing protein</fullName>
    </recommendedName>
</protein>
<dbReference type="SUPFAM" id="SSF48295">
    <property type="entry name" value="TrpR-like"/>
    <property type="match status" value="1"/>
</dbReference>
<evidence type="ECO:0000259" key="2">
    <source>
        <dbReference type="SMART" id="SM01321"/>
    </source>
</evidence>
<proteinExistence type="predicted"/>
<name>A0A971M582_9BACT</name>